<dbReference type="GO" id="GO:0046872">
    <property type="term" value="F:metal ion binding"/>
    <property type="evidence" value="ECO:0007669"/>
    <property type="project" value="UniProtKB-KW"/>
</dbReference>
<evidence type="ECO:0000313" key="7">
    <source>
        <dbReference type="Proteomes" id="UP000184314"/>
    </source>
</evidence>
<evidence type="ECO:0000256" key="1">
    <source>
        <dbReference type="ARBA" id="ARBA00022723"/>
    </source>
</evidence>
<keyword evidence="3" id="KW-0349">Heme</keyword>
<keyword evidence="7" id="KW-1185">Reference proteome</keyword>
<dbReference type="Proteomes" id="UP000184314">
    <property type="component" value="Unassembled WGS sequence"/>
</dbReference>
<accession>A0A1M6RAP7</accession>
<organism evidence="6 7">
    <name type="scientific">Maribacter aquivivus</name>
    <dbReference type="NCBI Taxonomy" id="228958"/>
    <lineage>
        <taxon>Bacteria</taxon>
        <taxon>Pseudomonadati</taxon>
        <taxon>Bacteroidota</taxon>
        <taxon>Flavobacteriia</taxon>
        <taxon>Flavobacteriales</taxon>
        <taxon>Flavobacteriaceae</taxon>
        <taxon>Maribacter</taxon>
    </lineage>
</organism>
<dbReference type="PROSITE" id="PS51007">
    <property type="entry name" value="CYTC"/>
    <property type="match status" value="1"/>
</dbReference>
<gene>
    <name evidence="6" type="ORF">SAMN04488007_2654</name>
</gene>
<feature type="chain" id="PRO_5012025512" evidence="4">
    <location>
        <begin position="29"/>
        <end position="157"/>
    </location>
</feature>
<dbReference type="AlphaFoldDB" id="A0A1M6RAP7"/>
<dbReference type="EMBL" id="FQZX01000002">
    <property type="protein sequence ID" value="SHK29533.1"/>
    <property type="molecule type" value="Genomic_DNA"/>
</dbReference>
<reference evidence="7" key="1">
    <citation type="submission" date="2016-11" db="EMBL/GenBank/DDBJ databases">
        <authorList>
            <person name="Varghese N."/>
            <person name="Submissions S."/>
        </authorList>
    </citation>
    <scope>NUCLEOTIDE SEQUENCE [LARGE SCALE GENOMIC DNA]</scope>
    <source>
        <strain evidence="7">DSM 16478</strain>
    </source>
</reference>
<evidence type="ECO:0000313" key="6">
    <source>
        <dbReference type="EMBL" id="SHK29533.1"/>
    </source>
</evidence>
<keyword evidence="2 3" id="KW-0408">Iron</keyword>
<dbReference type="InterPro" id="IPR025992">
    <property type="entry name" value="Haem-bd"/>
</dbReference>
<dbReference type="Pfam" id="PF14376">
    <property type="entry name" value="Haem_bd"/>
    <property type="match status" value="1"/>
</dbReference>
<sequence>MKLLKKISLGVVLVFVAIQFFSPTKNIATGNHTEAFIKQTNPSPELKNIFETSCYDCHSNNTDYPWYNNIAPVSFLLADHVKEGKEHLNFSEWENYSLDKKDHLLAEIEEEVVDGNMPLSQYTLLHKDTELTANEVNKLVEWVRQTRIIYQLGKQPK</sequence>
<keyword evidence="4" id="KW-0732">Signal</keyword>
<evidence type="ECO:0000259" key="5">
    <source>
        <dbReference type="PROSITE" id="PS51007"/>
    </source>
</evidence>
<dbReference type="SMART" id="SM01235">
    <property type="entry name" value="Haem_bd"/>
    <property type="match status" value="1"/>
</dbReference>
<proteinExistence type="predicted"/>
<evidence type="ECO:0000256" key="4">
    <source>
        <dbReference type="SAM" id="SignalP"/>
    </source>
</evidence>
<dbReference type="GO" id="GO:0009055">
    <property type="term" value="F:electron transfer activity"/>
    <property type="evidence" value="ECO:0007669"/>
    <property type="project" value="InterPro"/>
</dbReference>
<protein>
    <submittedName>
        <fullName evidence="6">Haem-binding domain-containing protein</fullName>
    </submittedName>
</protein>
<keyword evidence="1 3" id="KW-0479">Metal-binding</keyword>
<dbReference type="InterPro" id="IPR009056">
    <property type="entry name" value="Cyt_c-like_dom"/>
</dbReference>
<evidence type="ECO:0000256" key="2">
    <source>
        <dbReference type="ARBA" id="ARBA00023004"/>
    </source>
</evidence>
<dbReference type="STRING" id="228958.SAMN04488007_2654"/>
<dbReference type="OrthoDB" id="196738at2"/>
<feature type="signal peptide" evidence="4">
    <location>
        <begin position="1"/>
        <end position="28"/>
    </location>
</feature>
<evidence type="ECO:0000256" key="3">
    <source>
        <dbReference type="PROSITE-ProRule" id="PRU00433"/>
    </source>
</evidence>
<feature type="domain" description="Cytochrome c" evidence="5">
    <location>
        <begin position="41"/>
        <end position="147"/>
    </location>
</feature>
<dbReference type="RefSeq" id="WP_073244861.1">
    <property type="nucleotide sequence ID" value="NZ_FQZX01000002.1"/>
</dbReference>
<name>A0A1M6RAP7_9FLAO</name>
<dbReference type="GO" id="GO:0020037">
    <property type="term" value="F:heme binding"/>
    <property type="evidence" value="ECO:0007669"/>
    <property type="project" value="InterPro"/>
</dbReference>